<evidence type="ECO:0000256" key="10">
    <source>
        <dbReference type="ARBA" id="ARBA00023014"/>
    </source>
</evidence>
<dbReference type="Gene3D" id="3.90.320.10">
    <property type="match status" value="1"/>
</dbReference>
<comment type="caution">
    <text evidence="15">The sequence shown here is derived from an EMBL/GenBank/DDBJ whole genome shotgun (WGS) entry which is preliminary data.</text>
</comment>
<comment type="function">
    <text evidence="13">CRISPR (clustered regularly interspaced short palindromic repeat) is an adaptive immune system that provides protection against mobile genetic elements (viruses, transposable elements and conjugative plasmids). CRISPR clusters contain sequences complementary to antecedent mobile elements and target invading nucleic acids. CRISPR clusters are transcribed and processed into CRISPR RNA (crRNA).</text>
</comment>
<evidence type="ECO:0000313" key="16">
    <source>
        <dbReference type="Proteomes" id="UP000546464"/>
    </source>
</evidence>
<evidence type="ECO:0000256" key="12">
    <source>
        <dbReference type="ARBA" id="ARBA00023211"/>
    </source>
</evidence>
<dbReference type="InterPro" id="IPR051827">
    <property type="entry name" value="Cas4_exonuclease"/>
</dbReference>
<comment type="cofactor">
    <cofactor evidence="13">
        <name>iron-sulfur cluster</name>
        <dbReference type="ChEBI" id="CHEBI:30408"/>
    </cofactor>
</comment>
<dbReference type="AlphaFoldDB" id="A0A842HF60"/>
<dbReference type="EMBL" id="JACHVB010000035">
    <property type="protein sequence ID" value="MBC2595163.1"/>
    <property type="molecule type" value="Genomic_DNA"/>
</dbReference>
<evidence type="ECO:0000256" key="3">
    <source>
        <dbReference type="ARBA" id="ARBA00012768"/>
    </source>
</evidence>
<dbReference type="PANTHER" id="PTHR36531">
    <property type="entry name" value="CRISPR-ASSOCIATED EXONUCLEASE CAS4"/>
    <property type="match status" value="1"/>
</dbReference>
<evidence type="ECO:0000256" key="2">
    <source>
        <dbReference type="ARBA" id="ARBA00009189"/>
    </source>
</evidence>
<keyword evidence="12 13" id="KW-0464">Manganese</keyword>
<proteinExistence type="inferred from homology"/>
<evidence type="ECO:0000256" key="4">
    <source>
        <dbReference type="ARBA" id="ARBA00020049"/>
    </source>
</evidence>
<keyword evidence="8 13" id="KW-0269">Exonuclease</keyword>
<dbReference type="GO" id="GO:0051536">
    <property type="term" value="F:iron-sulfur cluster binding"/>
    <property type="evidence" value="ECO:0007669"/>
    <property type="project" value="UniProtKB-KW"/>
</dbReference>
<evidence type="ECO:0000256" key="13">
    <source>
        <dbReference type="RuleBase" id="RU365022"/>
    </source>
</evidence>
<dbReference type="InterPro" id="IPR022765">
    <property type="entry name" value="Dna2/Cas4_DUF83"/>
</dbReference>
<gene>
    <name evidence="15" type="primary">cas4</name>
    <name evidence="15" type="ORF">H5P28_12920</name>
</gene>
<comment type="cofactor">
    <cofactor evidence="13">
        <name>Mg(2+)</name>
        <dbReference type="ChEBI" id="CHEBI:18420"/>
    </cofactor>
    <cofactor evidence="13">
        <name>Mn(2+)</name>
        <dbReference type="ChEBI" id="CHEBI:29035"/>
    </cofactor>
    <text evidence="13">Mg(2+) or Mn(2+) required for ssDNA cleavage activity.</text>
</comment>
<dbReference type="Proteomes" id="UP000546464">
    <property type="component" value="Unassembled WGS sequence"/>
</dbReference>
<evidence type="ECO:0000256" key="11">
    <source>
        <dbReference type="ARBA" id="ARBA00023118"/>
    </source>
</evidence>
<keyword evidence="9 13" id="KW-0408">Iron</keyword>
<comment type="cofactor">
    <cofactor evidence="1">
        <name>[4Fe-4S] cluster</name>
        <dbReference type="ChEBI" id="CHEBI:49883"/>
    </cofactor>
</comment>
<evidence type="ECO:0000256" key="9">
    <source>
        <dbReference type="ARBA" id="ARBA00023004"/>
    </source>
</evidence>
<evidence type="ECO:0000256" key="7">
    <source>
        <dbReference type="ARBA" id="ARBA00022801"/>
    </source>
</evidence>
<sequence length="211" mass="23758">MASQSVPLSALQHYLYCPRQCALIHVEREWSENTGTAEGKVMHEKAHSGQGESRPGVRIVRGLEVRSVRYELHGVCDVVEIHQAGTIIPVEYKRGRPKGHRADEIQLCGQAICLEETFGRGEGFIDEGHLYYGKLKRRTVVPLGAELRALTLETAEKTRSMIASGLTPPGEYSSRLCDRCSLIELCQPRSLRLRQGVDRWFLRSLDKSLME</sequence>
<name>A0A842HF60_9BACT</name>
<feature type="domain" description="DUF83" evidence="14">
    <location>
        <begin position="9"/>
        <end position="187"/>
    </location>
</feature>
<dbReference type="InterPro" id="IPR011604">
    <property type="entry name" value="PDDEXK-like_dom_sf"/>
</dbReference>
<comment type="similarity">
    <text evidence="2 13">Belongs to the CRISPR-associated exonuclease Cas4 family.</text>
</comment>
<dbReference type="GO" id="GO:0051607">
    <property type="term" value="P:defense response to virus"/>
    <property type="evidence" value="ECO:0007669"/>
    <property type="project" value="UniProtKB-KW"/>
</dbReference>
<accession>A0A842HF60</accession>
<protein>
    <recommendedName>
        <fullName evidence="4 13">CRISPR-associated exonuclease Cas4</fullName>
        <ecNumber evidence="3 13">3.1.12.1</ecNumber>
    </recommendedName>
</protein>
<dbReference type="Pfam" id="PF01930">
    <property type="entry name" value="Cas_Cas4"/>
    <property type="match status" value="1"/>
</dbReference>
<keyword evidence="6 13" id="KW-0479">Metal-binding</keyword>
<dbReference type="GO" id="GO:0046872">
    <property type="term" value="F:metal ion binding"/>
    <property type="evidence" value="ECO:0007669"/>
    <property type="project" value="UniProtKB-KW"/>
</dbReference>
<evidence type="ECO:0000256" key="5">
    <source>
        <dbReference type="ARBA" id="ARBA00022722"/>
    </source>
</evidence>
<evidence type="ECO:0000313" key="15">
    <source>
        <dbReference type="EMBL" id="MBC2595163.1"/>
    </source>
</evidence>
<dbReference type="RefSeq" id="WP_185676126.1">
    <property type="nucleotide sequence ID" value="NZ_JACHVB010000035.1"/>
</dbReference>
<reference evidence="15 16" key="1">
    <citation type="submission" date="2020-07" db="EMBL/GenBank/DDBJ databases">
        <authorList>
            <person name="Feng X."/>
        </authorList>
    </citation>
    <scope>NUCLEOTIDE SEQUENCE [LARGE SCALE GENOMIC DNA]</scope>
    <source>
        <strain evidence="15 16">JCM31066</strain>
    </source>
</reference>
<dbReference type="InterPro" id="IPR013343">
    <property type="entry name" value="CRISPR-assoc_prot_Cas4"/>
</dbReference>
<evidence type="ECO:0000256" key="8">
    <source>
        <dbReference type="ARBA" id="ARBA00022839"/>
    </source>
</evidence>
<evidence type="ECO:0000259" key="14">
    <source>
        <dbReference type="Pfam" id="PF01930"/>
    </source>
</evidence>
<dbReference type="NCBIfam" id="TIGR00372">
    <property type="entry name" value="cas4"/>
    <property type="match status" value="1"/>
</dbReference>
<dbReference type="PANTHER" id="PTHR36531:SF6">
    <property type="entry name" value="DNA REPLICATION ATP-DEPENDENT HELICASE_NUCLEASE DNA2"/>
    <property type="match status" value="1"/>
</dbReference>
<organism evidence="15 16">
    <name type="scientific">Ruficoccus amylovorans</name>
    <dbReference type="NCBI Taxonomy" id="1804625"/>
    <lineage>
        <taxon>Bacteria</taxon>
        <taxon>Pseudomonadati</taxon>
        <taxon>Verrucomicrobiota</taxon>
        <taxon>Opitutia</taxon>
        <taxon>Puniceicoccales</taxon>
        <taxon>Cerasicoccaceae</taxon>
        <taxon>Ruficoccus</taxon>
    </lineage>
</organism>
<evidence type="ECO:0000256" key="1">
    <source>
        <dbReference type="ARBA" id="ARBA00001966"/>
    </source>
</evidence>
<dbReference type="EC" id="3.1.12.1" evidence="3 13"/>
<keyword evidence="16" id="KW-1185">Reference proteome</keyword>
<dbReference type="GO" id="GO:0004527">
    <property type="term" value="F:exonuclease activity"/>
    <property type="evidence" value="ECO:0007669"/>
    <property type="project" value="UniProtKB-KW"/>
</dbReference>
<keyword evidence="5 13" id="KW-0540">Nuclease</keyword>
<evidence type="ECO:0000256" key="6">
    <source>
        <dbReference type="ARBA" id="ARBA00022723"/>
    </source>
</evidence>
<keyword evidence="11 13" id="KW-0051">Antiviral defense</keyword>
<keyword evidence="7 13" id="KW-0378">Hydrolase</keyword>
<keyword evidence="10 13" id="KW-0411">Iron-sulfur</keyword>